<proteinExistence type="predicted"/>
<keyword evidence="3" id="KW-1185">Reference proteome</keyword>
<evidence type="ECO:0000313" key="2">
    <source>
        <dbReference type="EMBL" id="CAJ0591742.1"/>
    </source>
</evidence>
<reference evidence="2" key="1">
    <citation type="submission" date="2023-07" db="EMBL/GenBank/DDBJ databases">
        <authorList>
            <consortium name="CYATHOMIX"/>
        </authorList>
    </citation>
    <scope>NUCLEOTIDE SEQUENCE</scope>
    <source>
        <strain evidence="2">N/A</strain>
    </source>
</reference>
<dbReference type="Proteomes" id="UP001176961">
    <property type="component" value="Unassembled WGS sequence"/>
</dbReference>
<evidence type="ECO:0000313" key="3">
    <source>
        <dbReference type="Proteomes" id="UP001176961"/>
    </source>
</evidence>
<comment type="caution">
    <text evidence="2">The sequence shown here is derived from an EMBL/GenBank/DDBJ whole genome shotgun (WGS) entry which is preliminary data.</text>
</comment>
<dbReference type="EMBL" id="CATQJL010000001">
    <property type="protein sequence ID" value="CAJ0591742.1"/>
    <property type="molecule type" value="Genomic_DNA"/>
</dbReference>
<sequence length="95" mass="10580">MSIFCRILSGTISLNDHDKNSQTTIKCREMAEELTELRKTAGLISSIGVWLAAKFVVICMSTWALHFLYLDGSGVFREVPKFNCIDSVCDVESST</sequence>
<organism evidence="2 3">
    <name type="scientific">Cylicocyclus nassatus</name>
    <name type="common">Nematode worm</name>
    <dbReference type="NCBI Taxonomy" id="53992"/>
    <lineage>
        <taxon>Eukaryota</taxon>
        <taxon>Metazoa</taxon>
        <taxon>Ecdysozoa</taxon>
        <taxon>Nematoda</taxon>
        <taxon>Chromadorea</taxon>
        <taxon>Rhabditida</taxon>
        <taxon>Rhabditina</taxon>
        <taxon>Rhabditomorpha</taxon>
        <taxon>Strongyloidea</taxon>
        <taxon>Strongylidae</taxon>
        <taxon>Cylicocyclus</taxon>
    </lineage>
</organism>
<keyword evidence="1" id="KW-0812">Transmembrane</keyword>
<keyword evidence="1" id="KW-0472">Membrane</keyword>
<evidence type="ECO:0000256" key="1">
    <source>
        <dbReference type="SAM" id="Phobius"/>
    </source>
</evidence>
<dbReference type="AlphaFoldDB" id="A0AA36GER6"/>
<keyword evidence="1" id="KW-1133">Transmembrane helix</keyword>
<accession>A0AA36GER6</accession>
<protein>
    <submittedName>
        <fullName evidence="2">Uncharacterized protein</fullName>
    </submittedName>
</protein>
<feature type="transmembrane region" description="Helical" evidence="1">
    <location>
        <begin position="47"/>
        <end position="69"/>
    </location>
</feature>
<gene>
    <name evidence="2" type="ORF">CYNAS_LOCUS3725</name>
</gene>
<name>A0AA36GER6_CYLNA</name>